<keyword evidence="4 6" id="KW-1133">Transmembrane helix</keyword>
<feature type="transmembrane region" description="Helical" evidence="6">
    <location>
        <begin position="71"/>
        <end position="89"/>
    </location>
</feature>
<dbReference type="PROSITE" id="PS50850">
    <property type="entry name" value="MFS"/>
    <property type="match status" value="1"/>
</dbReference>
<feature type="transmembrane region" description="Helical" evidence="6">
    <location>
        <begin position="293"/>
        <end position="318"/>
    </location>
</feature>
<evidence type="ECO:0000256" key="1">
    <source>
        <dbReference type="ARBA" id="ARBA00004651"/>
    </source>
</evidence>
<feature type="transmembrane region" description="Helical" evidence="6">
    <location>
        <begin position="130"/>
        <end position="148"/>
    </location>
</feature>
<accession>A0ABS3A1L7</accession>
<feature type="transmembrane region" description="Helical" evidence="6">
    <location>
        <begin position="330"/>
        <end position="347"/>
    </location>
</feature>
<feature type="transmembrane region" description="Helical" evidence="6">
    <location>
        <begin position="205"/>
        <end position="225"/>
    </location>
</feature>
<dbReference type="Gene3D" id="1.20.1720.10">
    <property type="entry name" value="Multidrug resistance protein D"/>
    <property type="match status" value="1"/>
</dbReference>
<dbReference type="InterPro" id="IPR036259">
    <property type="entry name" value="MFS_trans_sf"/>
</dbReference>
<evidence type="ECO:0000256" key="4">
    <source>
        <dbReference type="ARBA" id="ARBA00022989"/>
    </source>
</evidence>
<evidence type="ECO:0000256" key="3">
    <source>
        <dbReference type="ARBA" id="ARBA00022692"/>
    </source>
</evidence>
<evidence type="ECO:0000256" key="2">
    <source>
        <dbReference type="ARBA" id="ARBA00022475"/>
    </source>
</evidence>
<evidence type="ECO:0000313" key="9">
    <source>
        <dbReference type="Proteomes" id="UP000779070"/>
    </source>
</evidence>
<proteinExistence type="predicted"/>
<comment type="subcellular location">
    <subcellularLocation>
        <location evidence="1">Cell membrane</location>
        <topology evidence="1">Multi-pass membrane protein</topology>
    </subcellularLocation>
</comment>
<evidence type="ECO:0000256" key="5">
    <source>
        <dbReference type="ARBA" id="ARBA00023136"/>
    </source>
</evidence>
<dbReference type="CDD" id="cd17320">
    <property type="entry name" value="MFS_MdfA_MDR_like"/>
    <property type="match status" value="1"/>
</dbReference>
<feature type="transmembrane region" description="Helical" evidence="6">
    <location>
        <begin position="95"/>
        <end position="118"/>
    </location>
</feature>
<keyword evidence="2" id="KW-1003">Cell membrane</keyword>
<protein>
    <submittedName>
        <fullName evidence="8">Multidrug effflux MFS transporter</fullName>
    </submittedName>
</protein>
<sequence>MQPKPSLWLMFTMLMFPQVVETIYSPALHSIAHSFSVTNAQASQTLSVYFIAFALGVVFWGVAADQWGRRPAMIGGITVYGLSTLIALLSTQFEWLITARAASAFGIAVGSVVTQTMLRDVFDGEALGKVFSLMSMGIAISPVIGMSIGGQLVQAGGHNYVFSTLLTMAVILVVYNLWKLPETQREKKPLNLCQLGTSMLKDGHIWYSTIMIAVFNIALFSYYQLGAFIFTKLGFNSAQFGYSGIVLGVGTLIGSYLNKYLLSKHTPSSTLVGLAVTLLGLGSLGVYLTQNSIYFVIMMMLVVMAFGIAIPNVISAALKDYKHSTGSSGAILGLIYYMQIGIGLVVAGQVQQLGTVLLGCSMIALVSYTVKSYNQYHWTSH</sequence>
<comment type="caution">
    <text evidence="8">The sequence shown here is derived from an EMBL/GenBank/DDBJ whole genome shotgun (WGS) entry which is preliminary data.</text>
</comment>
<organism evidence="8 9">
    <name type="scientific">Vibrio neptunius</name>
    <dbReference type="NCBI Taxonomy" id="170651"/>
    <lineage>
        <taxon>Bacteria</taxon>
        <taxon>Pseudomonadati</taxon>
        <taxon>Pseudomonadota</taxon>
        <taxon>Gammaproteobacteria</taxon>
        <taxon>Vibrionales</taxon>
        <taxon>Vibrionaceae</taxon>
        <taxon>Vibrio</taxon>
    </lineage>
</organism>
<dbReference type="EMBL" id="JAFHLB010000008">
    <property type="protein sequence ID" value="MBN3577749.1"/>
    <property type="molecule type" value="Genomic_DNA"/>
</dbReference>
<dbReference type="InterPro" id="IPR020846">
    <property type="entry name" value="MFS_dom"/>
</dbReference>
<dbReference type="SUPFAM" id="SSF103473">
    <property type="entry name" value="MFS general substrate transporter"/>
    <property type="match status" value="1"/>
</dbReference>
<keyword evidence="9" id="KW-1185">Reference proteome</keyword>
<feature type="transmembrane region" description="Helical" evidence="6">
    <location>
        <begin position="237"/>
        <end position="257"/>
    </location>
</feature>
<keyword evidence="3 6" id="KW-0812">Transmembrane</keyword>
<feature type="transmembrane region" description="Helical" evidence="6">
    <location>
        <begin position="160"/>
        <end position="178"/>
    </location>
</feature>
<dbReference type="RefSeq" id="WP_206369583.1">
    <property type="nucleotide sequence ID" value="NZ_CAWPTM010000156.1"/>
</dbReference>
<reference evidence="8 9" key="1">
    <citation type="submission" date="2021-02" db="EMBL/GenBank/DDBJ databases">
        <title>Draft Genome Sequences of 5 Vibrio neptunius Strains Isolated From of Bivalve Hatcheries.</title>
        <authorList>
            <person name="Galvis F."/>
            <person name="Barja J.L."/>
            <person name="Lemos M.L."/>
            <person name="Balado M."/>
        </authorList>
    </citation>
    <scope>NUCLEOTIDE SEQUENCE [LARGE SCALE GENOMIC DNA]</scope>
    <source>
        <strain evidence="8 9">PP-145.98</strain>
    </source>
</reference>
<dbReference type="InterPro" id="IPR011701">
    <property type="entry name" value="MFS"/>
</dbReference>
<feature type="transmembrane region" description="Helical" evidence="6">
    <location>
        <begin position="269"/>
        <end position="287"/>
    </location>
</feature>
<evidence type="ECO:0000313" key="8">
    <source>
        <dbReference type="EMBL" id="MBN3577749.1"/>
    </source>
</evidence>
<keyword evidence="5 6" id="KW-0472">Membrane</keyword>
<name>A0ABS3A1L7_9VIBR</name>
<gene>
    <name evidence="8" type="ORF">JYA62_08660</name>
</gene>
<feature type="transmembrane region" description="Helical" evidence="6">
    <location>
        <begin position="46"/>
        <end position="64"/>
    </location>
</feature>
<feature type="domain" description="Major facilitator superfamily (MFS) profile" evidence="7">
    <location>
        <begin position="1"/>
        <end position="381"/>
    </location>
</feature>
<evidence type="ECO:0000256" key="6">
    <source>
        <dbReference type="SAM" id="Phobius"/>
    </source>
</evidence>
<feature type="transmembrane region" description="Helical" evidence="6">
    <location>
        <begin position="353"/>
        <end position="370"/>
    </location>
</feature>
<dbReference type="Proteomes" id="UP000779070">
    <property type="component" value="Unassembled WGS sequence"/>
</dbReference>
<dbReference type="PANTHER" id="PTHR43124">
    <property type="entry name" value="PURINE EFFLUX PUMP PBUE"/>
    <property type="match status" value="1"/>
</dbReference>
<dbReference type="PANTHER" id="PTHR43124:SF3">
    <property type="entry name" value="CHLORAMPHENICOL EFFLUX PUMP RV0191"/>
    <property type="match status" value="1"/>
</dbReference>
<dbReference type="InterPro" id="IPR050189">
    <property type="entry name" value="MFS_Efflux_Transporters"/>
</dbReference>
<evidence type="ECO:0000259" key="7">
    <source>
        <dbReference type="PROSITE" id="PS50850"/>
    </source>
</evidence>
<dbReference type="Pfam" id="PF07690">
    <property type="entry name" value="MFS_1"/>
    <property type="match status" value="1"/>
</dbReference>